<feature type="chain" id="PRO_5045762561" evidence="3">
    <location>
        <begin position="27"/>
        <end position="526"/>
    </location>
</feature>
<dbReference type="Pfam" id="PF02638">
    <property type="entry name" value="GHL10"/>
    <property type="match status" value="1"/>
</dbReference>
<dbReference type="InterPro" id="IPR036582">
    <property type="entry name" value="Mao_N_sf"/>
</dbReference>
<evidence type="ECO:0000259" key="5">
    <source>
        <dbReference type="Pfam" id="PF07833"/>
    </source>
</evidence>
<evidence type="ECO:0000259" key="4">
    <source>
        <dbReference type="Pfam" id="PF02638"/>
    </source>
</evidence>
<comment type="caution">
    <text evidence="6">The sequence shown here is derived from an EMBL/GenBank/DDBJ whole genome shotgun (WGS) entry which is preliminary data.</text>
</comment>
<dbReference type="InterPro" id="IPR017853">
    <property type="entry name" value="GH"/>
</dbReference>
<protein>
    <submittedName>
        <fullName evidence="6">Family 10 glycosylhydrolase</fullName>
    </submittedName>
</protein>
<dbReference type="SUPFAM" id="SSF55383">
    <property type="entry name" value="Copper amine oxidase, domain N"/>
    <property type="match status" value="1"/>
</dbReference>
<feature type="domain" description="Glycosyl hydrolase-like 10" evidence="4">
    <location>
        <begin position="169"/>
        <end position="475"/>
    </location>
</feature>
<gene>
    <name evidence="6" type="ORF">OIN60_08250</name>
</gene>
<dbReference type="SUPFAM" id="SSF51445">
    <property type="entry name" value="(Trans)glycosidases"/>
    <property type="match status" value="1"/>
</dbReference>
<dbReference type="EMBL" id="JAPCKK010000014">
    <property type="protein sequence ID" value="MDP4096762.1"/>
    <property type="molecule type" value="Genomic_DNA"/>
</dbReference>
<feature type="signal peptide" evidence="3">
    <location>
        <begin position="1"/>
        <end position="26"/>
    </location>
</feature>
<dbReference type="PANTHER" id="PTHR43405">
    <property type="entry name" value="GLYCOSYL HYDROLASE DIGH"/>
    <property type="match status" value="1"/>
</dbReference>
<evidence type="ECO:0000313" key="6">
    <source>
        <dbReference type="EMBL" id="MDP4096762.1"/>
    </source>
</evidence>
<keyword evidence="1 3" id="KW-0732">Signal</keyword>
<dbReference type="InterPro" id="IPR003790">
    <property type="entry name" value="GHL10"/>
</dbReference>
<evidence type="ECO:0000256" key="1">
    <source>
        <dbReference type="ARBA" id="ARBA00022729"/>
    </source>
</evidence>
<feature type="domain" description="Copper amine oxidase-like N-terminal" evidence="5">
    <location>
        <begin position="36"/>
        <end position="143"/>
    </location>
</feature>
<dbReference type="InterPro" id="IPR012854">
    <property type="entry name" value="Cu_amine_oxidase-like_N"/>
</dbReference>
<dbReference type="Proteomes" id="UP001241848">
    <property type="component" value="Unassembled WGS sequence"/>
</dbReference>
<dbReference type="PANTHER" id="PTHR43405:SF1">
    <property type="entry name" value="GLYCOSYL HYDROLASE DIGH"/>
    <property type="match status" value="1"/>
</dbReference>
<feature type="region of interest" description="Disordered" evidence="2">
    <location>
        <begin position="147"/>
        <end position="166"/>
    </location>
</feature>
<dbReference type="Gene3D" id="3.30.457.10">
    <property type="entry name" value="Copper amine oxidase-like, N-terminal domain"/>
    <property type="match status" value="1"/>
</dbReference>
<proteinExistence type="predicted"/>
<name>A0ABT9FQQ2_9BACL</name>
<dbReference type="Gene3D" id="3.20.20.80">
    <property type="entry name" value="Glycosidases"/>
    <property type="match status" value="1"/>
</dbReference>
<keyword evidence="7" id="KW-1185">Reference proteome</keyword>
<reference evidence="6 7" key="1">
    <citation type="submission" date="2022-10" db="EMBL/GenBank/DDBJ databases">
        <title>Paenibacillus description and whole genome data of maize root bacterial community.</title>
        <authorList>
            <person name="Marton D."/>
            <person name="Farkas M."/>
            <person name="Cserhati M."/>
        </authorList>
    </citation>
    <scope>NUCLEOTIDE SEQUENCE [LARGE SCALE GENOMIC DNA]</scope>
    <source>
        <strain evidence="6 7">P96</strain>
    </source>
</reference>
<evidence type="ECO:0000256" key="3">
    <source>
        <dbReference type="SAM" id="SignalP"/>
    </source>
</evidence>
<dbReference type="InterPro" id="IPR052177">
    <property type="entry name" value="Divisome_Glycosyl_Hydrolase"/>
</dbReference>
<evidence type="ECO:0000256" key="2">
    <source>
        <dbReference type="SAM" id="MobiDB-lite"/>
    </source>
</evidence>
<evidence type="ECO:0000313" key="7">
    <source>
        <dbReference type="Proteomes" id="UP001241848"/>
    </source>
</evidence>
<sequence length="526" mass="58054">MKRFKWLIMSLLVVLTLQSGAWQVLATPSKDITIYLDGAALETDVSPYIKQTDNVTMVPLRVISQGLSAQVAWSQPTSTVTINGNGKMLSMTTGAGSALVDGATVQLDSSVEMRNGRVMVPLRFIGEQLGLEVNWDRSARTITLLSGASAPAPGEPAETGDEVSASESMRGAWVSTVNGDWPSTKNSVSAQQQEFSSMLDDLAGMGINAVFVQVRASADAIYPSNTVPWSKYLTNVQGKSPGYDPLAFMIEETHKRGMEFHAWFNPFRANTSASSAGLADNHVAVQHPDWIVNTGAQLYINPGIPAARQQIIDDIMEVVNQYDIDGVHLDDYFYPYSGTFNDDSAYASYNDGGLNKGDWRRDNTNRFVQELGAAVHAANPDLQFGISPFGVWRNKADDITGSDTRAGVTAYGTTYADVRKWIKEDWVDYVAPQIYWSIGYTAAAYDKLVSWWSDEVEGTNVKLYVGHSPYKLGTSEQGWQTAQQIIDQLQWNENYTEVKGDIFFSAQYLRKNPLGLISLLQSYYHE</sequence>
<dbReference type="RefSeq" id="WP_305754383.1">
    <property type="nucleotide sequence ID" value="NZ_JAPCKK010000014.1"/>
</dbReference>
<feature type="compositionally biased region" description="Low complexity" evidence="2">
    <location>
        <begin position="147"/>
        <end position="157"/>
    </location>
</feature>
<organism evidence="6 7">
    <name type="scientific">Paenibacillus zeirhizosphaerae</name>
    <dbReference type="NCBI Taxonomy" id="2987519"/>
    <lineage>
        <taxon>Bacteria</taxon>
        <taxon>Bacillati</taxon>
        <taxon>Bacillota</taxon>
        <taxon>Bacilli</taxon>
        <taxon>Bacillales</taxon>
        <taxon>Paenibacillaceae</taxon>
        <taxon>Paenibacillus</taxon>
    </lineage>
</organism>
<accession>A0ABT9FQQ2</accession>
<dbReference type="Pfam" id="PF07833">
    <property type="entry name" value="Cu_amine_oxidN1"/>
    <property type="match status" value="1"/>
</dbReference>